<dbReference type="GO" id="GO:0004674">
    <property type="term" value="F:protein serine/threonine kinase activity"/>
    <property type="evidence" value="ECO:0007669"/>
    <property type="project" value="UniProtKB-KW"/>
</dbReference>
<dbReference type="Gene3D" id="1.10.510.10">
    <property type="entry name" value="Transferase(Phosphotransferase) domain 1"/>
    <property type="match status" value="1"/>
</dbReference>
<proteinExistence type="predicted"/>
<evidence type="ECO:0000256" key="7">
    <source>
        <dbReference type="ARBA" id="ARBA00047899"/>
    </source>
</evidence>
<dbReference type="InterPro" id="IPR000719">
    <property type="entry name" value="Prot_kinase_dom"/>
</dbReference>
<dbReference type="STRING" id="391625.PPSIR1_37359"/>
<accession>A6G0N7</accession>
<dbReference type="OrthoDB" id="5518868at2"/>
<evidence type="ECO:0000256" key="9">
    <source>
        <dbReference type="SAM" id="Phobius"/>
    </source>
</evidence>
<evidence type="ECO:0000256" key="4">
    <source>
        <dbReference type="ARBA" id="ARBA00022741"/>
    </source>
</evidence>
<feature type="transmembrane region" description="Helical" evidence="9">
    <location>
        <begin position="357"/>
        <end position="390"/>
    </location>
</feature>
<evidence type="ECO:0000313" key="11">
    <source>
        <dbReference type="EMBL" id="EDM80683.1"/>
    </source>
</evidence>
<keyword evidence="2 11" id="KW-0723">Serine/threonine-protein kinase</keyword>
<dbReference type="PANTHER" id="PTHR24363:SF0">
    <property type="entry name" value="SERINE_THREONINE KINASE LIKE DOMAIN CONTAINING 1"/>
    <property type="match status" value="1"/>
</dbReference>
<keyword evidence="4" id="KW-0547">Nucleotide-binding</keyword>
<dbReference type="AlphaFoldDB" id="A6G0N7"/>
<comment type="caution">
    <text evidence="11">The sequence shown here is derived from an EMBL/GenBank/DDBJ whole genome shotgun (WGS) entry which is preliminary data.</text>
</comment>
<evidence type="ECO:0000256" key="2">
    <source>
        <dbReference type="ARBA" id="ARBA00022527"/>
    </source>
</evidence>
<evidence type="ECO:0000256" key="1">
    <source>
        <dbReference type="ARBA" id="ARBA00012513"/>
    </source>
</evidence>
<dbReference type="GO" id="GO:0005524">
    <property type="term" value="F:ATP binding"/>
    <property type="evidence" value="ECO:0007669"/>
    <property type="project" value="UniProtKB-KW"/>
</dbReference>
<gene>
    <name evidence="11" type="ORF">PPSIR1_37359</name>
</gene>
<dbReference type="Pfam" id="PF00069">
    <property type="entry name" value="Pkinase"/>
    <property type="match status" value="1"/>
</dbReference>
<name>A6G0N7_9BACT</name>
<dbReference type="InterPro" id="IPR008271">
    <property type="entry name" value="Ser/Thr_kinase_AS"/>
</dbReference>
<dbReference type="SUPFAM" id="SSF56112">
    <property type="entry name" value="Protein kinase-like (PK-like)"/>
    <property type="match status" value="1"/>
</dbReference>
<dbReference type="PANTHER" id="PTHR24363">
    <property type="entry name" value="SERINE/THREONINE PROTEIN KINASE"/>
    <property type="match status" value="1"/>
</dbReference>
<reference evidence="11 12" key="1">
    <citation type="submission" date="2007-06" db="EMBL/GenBank/DDBJ databases">
        <authorList>
            <person name="Shimkets L."/>
            <person name="Ferriera S."/>
            <person name="Johnson J."/>
            <person name="Kravitz S."/>
            <person name="Beeson K."/>
            <person name="Sutton G."/>
            <person name="Rogers Y.-H."/>
            <person name="Friedman R."/>
            <person name="Frazier M."/>
            <person name="Venter J.C."/>
        </authorList>
    </citation>
    <scope>NUCLEOTIDE SEQUENCE [LARGE SCALE GENOMIC DNA]</scope>
    <source>
        <strain evidence="11 12">SIR-1</strain>
    </source>
</reference>
<evidence type="ECO:0000313" key="12">
    <source>
        <dbReference type="Proteomes" id="UP000005801"/>
    </source>
</evidence>
<evidence type="ECO:0000256" key="8">
    <source>
        <dbReference type="ARBA" id="ARBA00048679"/>
    </source>
</evidence>
<dbReference type="PROSITE" id="PS00108">
    <property type="entry name" value="PROTEIN_KINASE_ST"/>
    <property type="match status" value="1"/>
</dbReference>
<protein>
    <recommendedName>
        <fullName evidence="1">non-specific serine/threonine protein kinase</fullName>
        <ecNumber evidence="1">2.7.11.1</ecNumber>
    </recommendedName>
</protein>
<evidence type="ECO:0000256" key="5">
    <source>
        <dbReference type="ARBA" id="ARBA00022777"/>
    </source>
</evidence>
<dbReference type="InterPro" id="IPR011009">
    <property type="entry name" value="Kinase-like_dom_sf"/>
</dbReference>
<dbReference type="SMART" id="SM00220">
    <property type="entry name" value="S_TKc"/>
    <property type="match status" value="1"/>
</dbReference>
<evidence type="ECO:0000259" key="10">
    <source>
        <dbReference type="PROSITE" id="PS50011"/>
    </source>
</evidence>
<organism evidence="11 12">
    <name type="scientific">Plesiocystis pacifica SIR-1</name>
    <dbReference type="NCBI Taxonomy" id="391625"/>
    <lineage>
        <taxon>Bacteria</taxon>
        <taxon>Pseudomonadati</taxon>
        <taxon>Myxococcota</taxon>
        <taxon>Polyangia</taxon>
        <taxon>Nannocystales</taxon>
        <taxon>Nannocystaceae</taxon>
        <taxon>Plesiocystis</taxon>
    </lineage>
</organism>
<feature type="domain" description="Protein kinase" evidence="10">
    <location>
        <begin position="38"/>
        <end position="291"/>
    </location>
</feature>
<keyword evidence="9" id="KW-0472">Membrane</keyword>
<sequence length="592" mass="62665">MSGGGISLCPRCLAENTDADLGGACSRCATPLRLRGRFVVRELLATKTSARTLRADDLDSGGPVVIKELSLAQAADWKQVELFERAARVLQGLEHAGVPDFIAHWTDTRDGGQVSYSVQAFVEGRSLAAALDAGERFDEARARGVARSLLEVLRYLHGLSPPVIHRDLKPGNVILTSAPEERCVLVDFDLVRDRSAPGGGSTMAIGTIGYAPLEQLMGRPVPATDLYALGATLITLLARRDPADLFDPSGHRLDFREHVNVSPGFAEFLEGLVEPALDRRVASAEEALAALDAPSGDEGGGPLALPAVGPSALPVSISVQNKGAVQTAVAVPEHGAIELVVEAEDGLALTREVSTPWWVMTAVLIAGTVGAGAAMSAGATLWMALLAYFVALIVIRHPVRVRPEEVLHHGVMGNASGDTKWVRWQPLVPAYLATWEPFVIVYRPAALVVRPGLAVELGLRVTVALSREPGGKSANFSGLLSVDSWTTGTTTAAGQLRTKMLPHLLVRLSRPEAIAALDEGPESEAHAQLRVALIPGVEAGFAEMGYRVVRVEVEALAWAEPEAMGMVTNPATAAAIDHVLVERLPESGASQD</sequence>
<keyword evidence="12" id="KW-1185">Reference proteome</keyword>
<evidence type="ECO:0000256" key="6">
    <source>
        <dbReference type="ARBA" id="ARBA00022840"/>
    </source>
</evidence>
<dbReference type="eggNOG" id="COG0515">
    <property type="taxonomic scope" value="Bacteria"/>
</dbReference>
<keyword evidence="5 11" id="KW-0418">Kinase</keyword>
<dbReference type="Proteomes" id="UP000005801">
    <property type="component" value="Unassembled WGS sequence"/>
</dbReference>
<dbReference type="EC" id="2.7.11.1" evidence="1"/>
<dbReference type="EMBL" id="ABCS01000009">
    <property type="protein sequence ID" value="EDM80683.1"/>
    <property type="molecule type" value="Genomic_DNA"/>
</dbReference>
<keyword evidence="9" id="KW-0812">Transmembrane</keyword>
<dbReference type="Gene3D" id="3.30.200.20">
    <property type="entry name" value="Phosphorylase Kinase, domain 1"/>
    <property type="match status" value="1"/>
</dbReference>
<keyword evidence="6" id="KW-0067">ATP-binding</keyword>
<keyword evidence="3" id="KW-0808">Transferase</keyword>
<keyword evidence="9" id="KW-1133">Transmembrane helix</keyword>
<comment type="catalytic activity">
    <reaction evidence="7">
        <text>L-threonyl-[protein] + ATP = O-phospho-L-threonyl-[protein] + ADP + H(+)</text>
        <dbReference type="Rhea" id="RHEA:46608"/>
        <dbReference type="Rhea" id="RHEA-COMP:11060"/>
        <dbReference type="Rhea" id="RHEA-COMP:11605"/>
        <dbReference type="ChEBI" id="CHEBI:15378"/>
        <dbReference type="ChEBI" id="CHEBI:30013"/>
        <dbReference type="ChEBI" id="CHEBI:30616"/>
        <dbReference type="ChEBI" id="CHEBI:61977"/>
        <dbReference type="ChEBI" id="CHEBI:456216"/>
        <dbReference type="EC" id="2.7.11.1"/>
    </reaction>
</comment>
<comment type="catalytic activity">
    <reaction evidence="8">
        <text>L-seryl-[protein] + ATP = O-phospho-L-seryl-[protein] + ADP + H(+)</text>
        <dbReference type="Rhea" id="RHEA:17989"/>
        <dbReference type="Rhea" id="RHEA-COMP:9863"/>
        <dbReference type="Rhea" id="RHEA-COMP:11604"/>
        <dbReference type="ChEBI" id="CHEBI:15378"/>
        <dbReference type="ChEBI" id="CHEBI:29999"/>
        <dbReference type="ChEBI" id="CHEBI:30616"/>
        <dbReference type="ChEBI" id="CHEBI:83421"/>
        <dbReference type="ChEBI" id="CHEBI:456216"/>
        <dbReference type="EC" id="2.7.11.1"/>
    </reaction>
</comment>
<dbReference type="PROSITE" id="PS50011">
    <property type="entry name" value="PROTEIN_KINASE_DOM"/>
    <property type="match status" value="1"/>
</dbReference>
<evidence type="ECO:0000256" key="3">
    <source>
        <dbReference type="ARBA" id="ARBA00022679"/>
    </source>
</evidence>
<dbReference type="RefSeq" id="WP_006970286.1">
    <property type="nucleotide sequence ID" value="NZ_ABCS01000009.1"/>
</dbReference>